<dbReference type="PANTHER" id="PTHR46167:SF1">
    <property type="entry name" value="N-LYSINE METHYLTRANSFERASE KMT5A"/>
    <property type="match status" value="1"/>
</dbReference>
<evidence type="ECO:0000256" key="12">
    <source>
        <dbReference type="ARBA" id="ARBA00047784"/>
    </source>
</evidence>
<evidence type="ECO:0000256" key="5">
    <source>
        <dbReference type="ARBA" id="ARBA00022603"/>
    </source>
</evidence>
<name>A0A8B8EGU3_CRAVI</name>
<keyword evidence="5" id="KW-0489">Methyltransferase</keyword>
<evidence type="ECO:0000256" key="8">
    <source>
        <dbReference type="ARBA" id="ARBA00022853"/>
    </source>
</evidence>
<dbReference type="AlphaFoldDB" id="A0A8B8EGU3"/>
<dbReference type="InterPro" id="IPR047266">
    <property type="entry name" value="KMT5A-like_SET"/>
</dbReference>
<evidence type="ECO:0000259" key="13">
    <source>
        <dbReference type="PROSITE" id="PS50280"/>
    </source>
</evidence>
<feature type="domain" description="SET" evidence="13">
    <location>
        <begin position="125"/>
        <end position="247"/>
    </location>
</feature>
<dbReference type="InterPro" id="IPR046341">
    <property type="entry name" value="SET_dom_sf"/>
</dbReference>
<dbReference type="GeneID" id="111134306"/>
<dbReference type="PROSITE" id="PS50280">
    <property type="entry name" value="SET"/>
    <property type="match status" value="1"/>
</dbReference>
<comment type="catalytic activity">
    <reaction evidence="12">
        <text>L-lysyl(20)-[histone H4] + S-adenosyl-L-methionine = N(6)-methyl-L-lysyl(20)-[histone H4] + S-adenosyl-L-homocysteine + H(+)</text>
        <dbReference type="Rhea" id="RHEA:60344"/>
        <dbReference type="Rhea" id="RHEA-COMP:15554"/>
        <dbReference type="Rhea" id="RHEA-COMP:15555"/>
        <dbReference type="ChEBI" id="CHEBI:15378"/>
        <dbReference type="ChEBI" id="CHEBI:29969"/>
        <dbReference type="ChEBI" id="CHEBI:57856"/>
        <dbReference type="ChEBI" id="CHEBI:59789"/>
        <dbReference type="ChEBI" id="CHEBI:61929"/>
        <dbReference type="EC" id="2.1.1.361"/>
    </reaction>
</comment>
<dbReference type="RefSeq" id="XP_022338924.1">
    <property type="nucleotide sequence ID" value="XM_022483216.1"/>
</dbReference>
<dbReference type="InterPro" id="IPR016858">
    <property type="entry name" value="KMT5A-like"/>
</dbReference>
<dbReference type="Proteomes" id="UP000694844">
    <property type="component" value="Chromosome 5"/>
</dbReference>
<accession>A0A8B8EGU3</accession>
<dbReference type="GO" id="GO:0043516">
    <property type="term" value="P:regulation of DNA damage response, signal transduction by p53 class mediator"/>
    <property type="evidence" value="ECO:0007669"/>
    <property type="project" value="TreeGrafter"/>
</dbReference>
<dbReference type="GO" id="GO:0005700">
    <property type="term" value="C:polytene chromosome"/>
    <property type="evidence" value="ECO:0007669"/>
    <property type="project" value="TreeGrafter"/>
</dbReference>
<keyword evidence="7" id="KW-0949">S-adenosyl-L-methionine</keyword>
<gene>
    <name evidence="15 16" type="primary">LOC111134306</name>
</gene>
<keyword evidence="14" id="KW-1185">Reference proteome</keyword>
<dbReference type="CDD" id="cd10528">
    <property type="entry name" value="SET_SETD8"/>
    <property type="match status" value="1"/>
</dbReference>
<dbReference type="Pfam" id="PF00856">
    <property type="entry name" value="SET"/>
    <property type="match status" value="1"/>
</dbReference>
<dbReference type="InterPro" id="IPR001214">
    <property type="entry name" value="SET_dom"/>
</dbReference>
<evidence type="ECO:0000256" key="2">
    <source>
        <dbReference type="ARBA" id="ARBA00004286"/>
    </source>
</evidence>
<sequence length="262" mass="29813">MEDLQKDSTPSKINEFFPSSGKKNCVGKAISEDKMSDCETVSKINGVKASPDNRKGTNNISKASIVVNSPRAKMNKKKKLVETRQDNKLLTDYFPVRRSSRKPKSELEKEKKAAIEEKVLKNIEEGLEVVDLGEKGRGVVATKHFYRGDFVVEYAGDLIDLSTAKKREKEYSENPDFGCYMYYFVHRNRNYCIDATEESGRLGRLINHSKTAGNCHTKLTEINNKPYLMLIASRDIVIGEELLYDYGDRNKDSLESHPWLKS</sequence>
<proteinExistence type="predicted"/>
<keyword evidence="11" id="KW-0539">Nucleus</keyword>
<reference evidence="15 16" key="1">
    <citation type="submission" date="2025-04" db="UniProtKB">
        <authorList>
            <consortium name="RefSeq"/>
        </authorList>
    </citation>
    <scope>IDENTIFICATION</scope>
    <source>
        <tissue evidence="15 16">Whole sample</tissue>
    </source>
</reference>
<evidence type="ECO:0000256" key="9">
    <source>
        <dbReference type="ARBA" id="ARBA00023015"/>
    </source>
</evidence>
<keyword evidence="10" id="KW-0804">Transcription</keyword>
<dbReference type="InterPro" id="IPR051760">
    <property type="entry name" value="KMT5A"/>
</dbReference>
<keyword evidence="9" id="KW-0805">Transcription regulation</keyword>
<evidence type="ECO:0000256" key="6">
    <source>
        <dbReference type="ARBA" id="ARBA00022679"/>
    </source>
</evidence>
<organism evidence="14 15">
    <name type="scientific">Crassostrea virginica</name>
    <name type="common">Eastern oyster</name>
    <dbReference type="NCBI Taxonomy" id="6565"/>
    <lineage>
        <taxon>Eukaryota</taxon>
        <taxon>Metazoa</taxon>
        <taxon>Spiralia</taxon>
        <taxon>Lophotrochozoa</taxon>
        <taxon>Mollusca</taxon>
        <taxon>Bivalvia</taxon>
        <taxon>Autobranchia</taxon>
        <taxon>Pteriomorphia</taxon>
        <taxon>Ostreida</taxon>
        <taxon>Ostreoidea</taxon>
        <taxon>Ostreidae</taxon>
        <taxon>Crassostrea</taxon>
    </lineage>
</organism>
<keyword evidence="6" id="KW-0808">Transferase</keyword>
<keyword evidence="8" id="KW-0156">Chromatin regulator</keyword>
<evidence type="ECO:0000256" key="3">
    <source>
        <dbReference type="ARBA" id="ARBA00012187"/>
    </source>
</evidence>
<dbReference type="RefSeq" id="XP_022338925.1">
    <property type="nucleotide sequence ID" value="XM_022483217.1"/>
</dbReference>
<dbReference type="PROSITE" id="PS51571">
    <property type="entry name" value="SAM_MT43_PR_SET"/>
    <property type="match status" value="1"/>
</dbReference>
<dbReference type="OrthoDB" id="5560686at2759"/>
<evidence type="ECO:0000313" key="15">
    <source>
        <dbReference type="RefSeq" id="XP_022338924.1"/>
    </source>
</evidence>
<dbReference type="PANTHER" id="PTHR46167">
    <property type="entry name" value="N-LYSINE METHYLTRANSFERASE KMT5A"/>
    <property type="match status" value="1"/>
</dbReference>
<keyword evidence="4" id="KW-0158">Chromosome</keyword>
<dbReference type="KEGG" id="cvn:111134306"/>
<evidence type="ECO:0000313" key="16">
    <source>
        <dbReference type="RefSeq" id="XP_022338925.1"/>
    </source>
</evidence>
<dbReference type="EC" id="2.1.1.361" evidence="3"/>
<evidence type="ECO:0000256" key="7">
    <source>
        <dbReference type="ARBA" id="ARBA00022691"/>
    </source>
</evidence>
<evidence type="ECO:0000256" key="11">
    <source>
        <dbReference type="ARBA" id="ARBA00023242"/>
    </source>
</evidence>
<evidence type="ECO:0000256" key="1">
    <source>
        <dbReference type="ARBA" id="ARBA00004123"/>
    </source>
</evidence>
<comment type="subcellular location">
    <subcellularLocation>
        <location evidence="2">Chromosome</location>
    </subcellularLocation>
    <subcellularLocation>
        <location evidence="1">Nucleus</location>
    </subcellularLocation>
</comment>
<dbReference type="Gene3D" id="2.170.270.10">
    <property type="entry name" value="SET domain"/>
    <property type="match status" value="1"/>
</dbReference>
<protein>
    <recommendedName>
        <fullName evidence="3">[histone H4]-lysine(20) N-methyltransferase</fullName>
        <ecNumber evidence="3">2.1.1.361</ecNumber>
    </recommendedName>
</protein>
<evidence type="ECO:0000313" key="14">
    <source>
        <dbReference type="Proteomes" id="UP000694844"/>
    </source>
</evidence>
<dbReference type="GO" id="GO:0140944">
    <property type="term" value="F:histone H4K20 monomethyltransferase activity"/>
    <property type="evidence" value="ECO:0007669"/>
    <property type="project" value="UniProtKB-EC"/>
</dbReference>
<dbReference type="GO" id="GO:0005634">
    <property type="term" value="C:nucleus"/>
    <property type="evidence" value="ECO:0007669"/>
    <property type="project" value="UniProtKB-SubCell"/>
</dbReference>
<evidence type="ECO:0000256" key="4">
    <source>
        <dbReference type="ARBA" id="ARBA00022454"/>
    </source>
</evidence>
<dbReference type="SUPFAM" id="SSF82199">
    <property type="entry name" value="SET domain"/>
    <property type="match status" value="1"/>
</dbReference>
<dbReference type="GO" id="GO:0032259">
    <property type="term" value="P:methylation"/>
    <property type="evidence" value="ECO:0007669"/>
    <property type="project" value="UniProtKB-KW"/>
</dbReference>
<dbReference type="SMART" id="SM00317">
    <property type="entry name" value="SET"/>
    <property type="match status" value="1"/>
</dbReference>
<dbReference type="GO" id="GO:0006357">
    <property type="term" value="P:regulation of transcription by RNA polymerase II"/>
    <property type="evidence" value="ECO:0007669"/>
    <property type="project" value="TreeGrafter"/>
</dbReference>
<evidence type="ECO:0000256" key="10">
    <source>
        <dbReference type="ARBA" id="ARBA00023163"/>
    </source>
</evidence>